<dbReference type="EMBL" id="BPLR01010461">
    <property type="protein sequence ID" value="GIY39416.1"/>
    <property type="molecule type" value="Genomic_DNA"/>
</dbReference>
<dbReference type="AlphaFoldDB" id="A0AAV4T2D7"/>
<name>A0AAV4T2D7_CAEEX</name>
<sequence>MGRNVFALDIVVWVERELVARIIIPVVHYFHGVYITVFTALYCCTSSTTHVVLSRFKFSQHESQSHFSVSHVPEISEPCLLGAIHRLGRYLRLANTISRPVSN</sequence>
<evidence type="ECO:0000313" key="1">
    <source>
        <dbReference type="EMBL" id="GIY39416.1"/>
    </source>
</evidence>
<gene>
    <name evidence="1" type="ORF">CEXT_452171</name>
</gene>
<keyword evidence="2" id="KW-1185">Reference proteome</keyword>
<evidence type="ECO:0000313" key="2">
    <source>
        <dbReference type="Proteomes" id="UP001054945"/>
    </source>
</evidence>
<accession>A0AAV4T2D7</accession>
<comment type="caution">
    <text evidence="1">The sequence shown here is derived from an EMBL/GenBank/DDBJ whole genome shotgun (WGS) entry which is preliminary data.</text>
</comment>
<dbReference type="Proteomes" id="UP001054945">
    <property type="component" value="Unassembled WGS sequence"/>
</dbReference>
<reference evidence="1 2" key="1">
    <citation type="submission" date="2021-06" db="EMBL/GenBank/DDBJ databases">
        <title>Caerostris extrusa draft genome.</title>
        <authorList>
            <person name="Kono N."/>
            <person name="Arakawa K."/>
        </authorList>
    </citation>
    <scope>NUCLEOTIDE SEQUENCE [LARGE SCALE GENOMIC DNA]</scope>
</reference>
<organism evidence="1 2">
    <name type="scientific">Caerostris extrusa</name>
    <name type="common">Bark spider</name>
    <name type="synonym">Caerostris bankana</name>
    <dbReference type="NCBI Taxonomy" id="172846"/>
    <lineage>
        <taxon>Eukaryota</taxon>
        <taxon>Metazoa</taxon>
        <taxon>Ecdysozoa</taxon>
        <taxon>Arthropoda</taxon>
        <taxon>Chelicerata</taxon>
        <taxon>Arachnida</taxon>
        <taxon>Araneae</taxon>
        <taxon>Araneomorphae</taxon>
        <taxon>Entelegynae</taxon>
        <taxon>Araneoidea</taxon>
        <taxon>Araneidae</taxon>
        <taxon>Caerostris</taxon>
    </lineage>
</organism>
<protein>
    <submittedName>
        <fullName evidence="1">Uncharacterized protein</fullName>
    </submittedName>
</protein>
<proteinExistence type="predicted"/>